<keyword evidence="3" id="KW-1185">Reference proteome</keyword>
<evidence type="ECO:0000313" key="3">
    <source>
        <dbReference type="Proteomes" id="UP001596018"/>
    </source>
</evidence>
<gene>
    <name evidence="2" type="ORF">ACFPK0_00160</name>
</gene>
<keyword evidence="1" id="KW-0812">Transmembrane</keyword>
<dbReference type="RefSeq" id="WP_056083530.1">
    <property type="nucleotide sequence ID" value="NZ_JALBWS010000015.1"/>
</dbReference>
<proteinExistence type="predicted"/>
<protein>
    <recommendedName>
        <fullName evidence="4">Phage shock protein B</fullName>
    </recommendedName>
</protein>
<organism evidence="2 3">
    <name type="scientific">Rhodanobacter ginsenosidimutans</name>
    <dbReference type="NCBI Taxonomy" id="490571"/>
    <lineage>
        <taxon>Bacteria</taxon>
        <taxon>Pseudomonadati</taxon>
        <taxon>Pseudomonadota</taxon>
        <taxon>Gammaproteobacteria</taxon>
        <taxon>Lysobacterales</taxon>
        <taxon>Rhodanobacteraceae</taxon>
        <taxon>Rhodanobacter</taxon>
    </lineage>
</organism>
<keyword evidence="1" id="KW-0472">Membrane</keyword>
<comment type="caution">
    <text evidence="2">The sequence shown here is derived from an EMBL/GenBank/DDBJ whole genome shotgun (WGS) entry which is preliminary data.</text>
</comment>
<dbReference type="EMBL" id="JBHSMM010000001">
    <property type="protein sequence ID" value="MFC5438415.1"/>
    <property type="molecule type" value="Genomic_DNA"/>
</dbReference>
<feature type="transmembrane region" description="Helical" evidence="1">
    <location>
        <begin position="6"/>
        <end position="22"/>
    </location>
</feature>
<evidence type="ECO:0008006" key="4">
    <source>
        <dbReference type="Google" id="ProtNLM"/>
    </source>
</evidence>
<evidence type="ECO:0000313" key="2">
    <source>
        <dbReference type="EMBL" id="MFC5438415.1"/>
    </source>
</evidence>
<evidence type="ECO:0000256" key="1">
    <source>
        <dbReference type="SAM" id="Phobius"/>
    </source>
</evidence>
<name>A0ABW0JR56_9GAMM</name>
<keyword evidence="1" id="KW-1133">Transmembrane helix</keyword>
<dbReference type="Proteomes" id="UP001596018">
    <property type="component" value="Unassembled WGS sequence"/>
</dbReference>
<reference evidence="3" key="1">
    <citation type="journal article" date="2019" name="Int. J. Syst. Evol. Microbiol.">
        <title>The Global Catalogue of Microorganisms (GCM) 10K type strain sequencing project: providing services to taxonomists for standard genome sequencing and annotation.</title>
        <authorList>
            <consortium name="The Broad Institute Genomics Platform"/>
            <consortium name="The Broad Institute Genome Sequencing Center for Infectious Disease"/>
            <person name="Wu L."/>
            <person name="Ma J."/>
        </authorList>
    </citation>
    <scope>NUCLEOTIDE SEQUENCE [LARGE SCALE GENOMIC DNA]</scope>
    <source>
        <strain evidence="3">KACC 12822</strain>
    </source>
</reference>
<sequence>MDNGQFFILCIIIVVLGARIFRDHLRFKHTQPREDPQYQARMNTLEQRVQTLERIVTDKGYDLKREFDKL</sequence>
<accession>A0ABW0JR56</accession>